<gene>
    <name evidence="1" type="ordered locus">Rumal_2731</name>
</gene>
<protein>
    <submittedName>
        <fullName evidence="1">Uncharacterized protein</fullName>
    </submittedName>
</protein>
<dbReference type="Pfam" id="PF14440">
    <property type="entry name" value="XOO_2897-deam"/>
    <property type="match status" value="1"/>
</dbReference>
<dbReference type="AlphaFoldDB" id="E6UHC3"/>
<accession>E6UHC3</accession>
<evidence type="ECO:0000313" key="1">
    <source>
        <dbReference type="EMBL" id="ADU23201.1"/>
    </source>
</evidence>
<dbReference type="KEGG" id="ral:Rumal_2731"/>
<reference evidence="1 2" key="1">
    <citation type="journal article" date="2011" name="J. Bacteriol.">
        <title>Complete genome of the cellulolytic ruminal bacterium Ruminococcus albus 7.</title>
        <authorList>
            <person name="Suen G."/>
            <person name="Stevenson D.M."/>
            <person name="Bruce D.C."/>
            <person name="Chertkov O."/>
            <person name="Copeland A."/>
            <person name="Cheng J.F."/>
            <person name="Detter C."/>
            <person name="Detter J.C."/>
            <person name="Goodwin L.A."/>
            <person name="Han C.S."/>
            <person name="Hauser L.J."/>
            <person name="Ivanova N.N."/>
            <person name="Kyrpides N.C."/>
            <person name="Land M.L."/>
            <person name="Lapidus A."/>
            <person name="Lucas S."/>
            <person name="Ovchinnikova G."/>
            <person name="Pitluck S."/>
            <person name="Tapia R."/>
            <person name="Woyke T."/>
            <person name="Boyum J."/>
            <person name="Mead D."/>
            <person name="Weimer P.J."/>
        </authorList>
    </citation>
    <scope>NUCLEOTIDE SEQUENCE [LARGE SCALE GENOMIC DNA]</scope>
    <source>
        <strain evidence="2">ATCC 27210 / DSM 20455 / JCM 14654 / NCDO 2250 / 7</strain>
    </source>
</reference>
<organism evidence="1 2">
    <name type="scientific">Ruminococcus albus (strain ATCC 27210 / DSM 20455 / JCM 14654 / NCDO 2250 / 7)</name>
    <dbReference type="NCBI Taxonomy" id="697329"/>
    <lineage>
        <taxon>Bacteria</taxon>
        <taxon>Bacillati</taxon>
        <taxon>Bacillota</taxon>
        <taxon>Clostridia</taxon>
        <taxon>Eubacteriales</taxon>
        <taxon>Oscillospiraceae</taxon>
        <taxon>Ruminococcus</taxon>
    </lineage>
</organism>
<dbReference type="RefSeq" id="WP_013499317.1">
    <property type="nucleotide sequence ID" value="NC_014833.1"/>
</dbReference>
<dbReference type="OrthoDB" id="95423at2"/>
<name>E6UHC3_RUMA7</name>
<dbReference type="InterPro" id="IPR032722">
    <property type="entry name" value="Deaminase_XOO_2897"/>
</dbReference>
<evidence type="ECO:0000313" key="2">
    <source>
        <dbReference type="Proteomes" id="UP000006919"/>
    </source>
</evidence>
<proteinExistence type="predicted"/>
<dbReference type="Proteomes" id="UP000006919">
    <property type="component" value="Chromosome"/>
</dbReference>
<dbReference type="STRING" id="697329.Rumal_2731"/>
<dbReference type="HOGENOM" id="CLU_2318406_0_0_9"/>
<sequence length="99" mass="11306">MIALETIKCFDSKGKIHSEDAMIEYLKNNISGENVKRIYSEREPCVRTETNPDNDCAHHINDYAPDAEVTYSYDYGIKAEEGRTARLALKEFLRGVFGK</sequence>
<dbReference type="EMBL" id="CP002403">
    <property type="protein sequence ID" value="ADU23201.1"/>
    <property type="molecule type" value="Genomic_DNA"/>
</dbReference>